<keyword evidence="1" id="KW-0503">Monooxygenase</keyword>
<dbReference type="AlphaFoldDB" id="A0A2W4ZUZ5"/>
<feature type="non-terminal residue" evidence="1">
    <location>
        <position position="50"/>
    </location>
</feature>
<dbReference type="Gene3D" id="3.20.20.70">
    <property type="entry name" value="Aldolase class I"/>
    <property type="match status" value="1"/>
</dbReference>
<gene>
    <name evidence="1" type="ORF">DI626_06985</name>
</gene>
<keyword evidence="1" id="KW-0560">Oxidoreductase</keyword>
<protein>
    <submittedName>
        <fullName evidence="1">Nitronate monooxygenase</fullName>
    </submittedName>
</protein>
<name>A0A2W4ZUZ5_9BACT</name>
<accession>A0A2W4ZUZ5</accession>
<evidence type="ECO:0000313" key="1">
    <source>
        <dbReference type="EMBL" id="PZO86100.1"/>
    </source>
</evidence>
<dbReference type="EMBL" id="QFNK01000131">
    <property type="protein sequence ID" value="PZO86100.1"/>
    <property type="molecule type" value="Genomic_DNA"/>
</dbReference>
<dbReference type="Proteomes" id="UP000249557">
    <property type="component" value="Unassembled WGS sequence"/>
</dbReference>
<proteinExistence type="predicted"/>
<dbReference type="InterPro" id="IPR013785">
    <property type="entry name" value="Aldolase_TIM"/>
</dbReference>
<evidence type="ECO:0000313" key="2">
    <source>
        <dbReference type="Proteomes" id="UP000249557"/>
    </source>
</evidence>
<organism evidence="1 2">
    <name type="scientific">Micavibrio aeruginosavorus</name>
    <dbReference type="NCBI Taxonomy" id="349221"/>
    <lineage>
        <taxon>Bacteria</taxon>
        <taxon>Pseudomonadati</taxon>
        <taxon>Bdellovibrionota</taxon>
        <taxon>Bdellovibrionia</taxon>
        <taxon>Bdellovibrionales</taxon>
        <taxon>Pseudobdellovibrionaceae</taxon>
        <taxon>Micavibrio</taxon>
    </lineage>
</organism>
<comment type="caution">
    <text evidence="1">The sequence shown here is derived from an EMBL/GenBank/DDBJ whole genome shotgun (WGS) entry which is preliminary data.</text>
</comment>
<dbReference type="SUPFAM" id="SSF51412">
    <property type="entry name" value="Inosine monophosphate dehydrogenase (IMPDH)"/>
    <property type="match status" value="1"/>
</dbReference>
<dbReference type="GO" id="GO:0004497">
    <property type="term" value="F:monooxygenase activity"/>
    <property type="evidence" value="ECO:0007669"/>
    <property type="project" value="UniProtKB-KW"/>
</dbReference>
<reference evidence="1 2" key="1">
    <citation type="submission" date="2017-08" db="EMBL/GenBank/DDBJ databases">
        <title>Infants hospitalized years apart are colonized by the same room-sourced microbial strains.</title>
        <authorList>
            <person name="Brooks B."/>
            <person name="Olm M.R."/>
            <person name="Firek B.A."/>
            <person name="Baker R."/>
            <person name="Thomas B.C."/>
            <person name="Morowitz M.J."/>
            <person name="Banfield J.F."/>
        </authorList>
    </citation>
    <scope>NUCLEOTIDE SEQUENCE [LARGE SCALE GENOMIC DNA]</scope>
    <source>
        <strain evidence="1">S2_018_000_R2_104</strain>
    </source>
</reference>
<sequence length="50" mass="5171">MTGCDYPIIVAPMFLVSNEDMVVAGSNGGAVGAAPSLNWRTPEDFEAAVV</sequence>